<evidence type="ECO:0000256" key="1">
    <source>
        <dbReference type="ARBA" id="ARBA00004141"/>
    </source>
</evidence>
<dbReference type="PANTHER" id="PTHR43341">
    <property type="entry name" value="AMINO ACID PERMEASE"/>
    <property type="match status" value="1"/>
</dbReference>
<dbReference type="AlphaFoldDB" id="A0A9P7HZH9"/>
<dbReference type="OrthoDB" id="5031822at2759"/>
<keyword evidence="5" id="KW-1133">Transmembrane helix</keyword>
<dbReference type="Gene3D" id="1.20.1740.10">
    <property type="entry name" value="Amino acid/polyamine transporter I"/>
    <property type="match status" value="1"/>
</dbReference>
<dbReference type="InterPro" id="IPR004841">
    <property type="entry name" value="AA-permease/SLC12A_dom"/>
</dbReference>
<evidence type="ECO:0000313" key="9">
    <source>
        <dbReference type="Proteomes" id="UP000750502"/>
    </source>
</evidence>
<organism evidence="8 9">
    <name type="scientific">Fusarium xylarioides</name>
    <dbReference type="NCBI Taxonomy" id="221167"/>
    <lineage>
        <taxon>Eukaryota</taxon>
        <taxon>Fungi</taxon>
        <taxon>Dikarya</taxon>
        <taxon>Ascomycota</taxon>
        <taxon>Pezizomycotina</taxon>
        <taxon>Sordariomycetes</taxon>
        <taxon>Hypocreomycetidae</taxon>
        <taxon>Hypocreales</taxon>
        <taxon>Nectriaceae</taxon>
        <taxon>Fusarium</taxon>
        <taxon>Fusarium fujikuroi species complex</taxon>
    </lineage>
</organism>
<evidence type="ECO:0000313" key="8">
    <source>
        <dbReference type="EMBL" id="KAG5764646.1"/>
    </source>
</evidence>
<dbReference type="Pfam" id="PF00324">
    <property type="entry name" value="AA_permease"/>
    <property type="match status" value="1"/>
</dbReference>
<proteinExistence type="predicted"/>
<evidence type="ECO:0000256" key="2">
    <source>
        <dbReference type="ARBA" id="ARBA00022448"/>
    </source>
</evidence>
<name>A0A9P7HZH9_9HYPO</name>
<dbReference type="InterPro" id="IPR050524">
    <property type="entry name" value="APC_YAT"/>
</dbReference>
<evidence type="ECO:0000256" key="5">
    <source>
        <dbReference type="ARBA" id="ARBA00022989"/>
    </source>
</evidence>
<evidence type="ECO:0000256" key="6">
    <source>
        <dbReference type="ARBA" id="ARBA00023136"/>
    </source>
</evidence>
<evidence type="ECO:0000256" key="3">
    <source>
        <dbReference type="ARBA" id="ARBA00022692"/>
    </source>
</evidence>
<comment type="subcellular location">
    <subcellularLocation>
        <location evidence="1">Membrane</location>
        <topology evidence="1">Multi-pass membrane protein</topology>
    </subcellularLocation>
</comment>
<dbReference type="EMBL" id="JADFTT010000237">
    <property type="protein sequence ID" value="KAG5764646.1"/>
    <property type="molecule type" value="Genomic_DNA"/>
</dbReference>
<dbReference type="GO" id="GO:0015171">
    <property type="term" value="F:amino acid transmembrane transporter activity"/>
    <property type="evidence" value="ECO:0007669"/>
    <property type="project" value="TreeGrafter"/>
</dbReference>
<keyword evidence="2" id="KW-0813">Transport</keyword>
<keyword evidence="4" id="KW-0029">Amino-acid transport</keyword>
<dbReference type="GO" id="GO:0016020">
    <property type="term" value="C:membrane"/>
    <property type="evidence" value="ECO:0007669"/>
    <property type="project" value="UniProtKB-SubCell"/>
</dbReference>
<accession>A0A9P7HZH9</accession>
<keyword evidence="6" id="KW-0472">Membrane</keyword>
<evidence type="ECO:0000256" key="4">
    <source>
        <dbReference type="ARBA" id="ARBA00022970"/>
    </source>
</evidence>
<gene>
    <name evidence="8" type="ORF">H9Q72_007251</name>
</gene>
<dbReference type="Proteomes" id="UP000750502">
    <property type="component" value="Unassembled WGS sequence"/>
</dbReference>
<dbReference type="PANTHER" id="PTHR43341:SF1">
    <property type="entry name" value="GENERAL AMINO-ACID PERMEASE GAP1"/>
    <property type="match status" value="1"/>
</dbReference>
<feature type="domain" description="Amino acid permease/ SLC12A" evidence="7">
    <location>
        <begin position="102"/>
        <end position="175"/>
    </location>
</feature>
<keyword evidence="3" id="KW-0812">Transmembrane</keyword>
<reference evidence="8" key="2">
    <citation type="submission" date="2020-10" db="EMBL/GenBank/DDBJ databases">
        <authorList>
            <person name="Peck L.D."/>
            <person name="Nowell R.W."/>
            <person name="Flood J."/>
            <person name="Ryan M.J."/>
            <person name="Barraclough T.G."/>
        </authorList>
    </citation>
    <scope>NUCLEOTIDE SEQUENCE</scope>
    <source>
        <strain evidence="8">IMI 127659i</strain>
    </source>
</reference>
<keyword evidence="9" id="KW-1185">Reference proteome</keyword>
<evidence type="ECO:0000259" key="7">
    <source>
        <dbReference type="Pfam" id="PF00324"/>
    </source>
</evidence>
<protein>
    <recommendedName>
        <fullName evidence="7">Amino acid permease/ SLC12A domain-containing protein</fullName>
    </recommendedName>
</protein>
<reference evidence="8" key="1">
    <citation type="journal article" date="2020" name="bioRxiv">
        <title>Historical genomics reveals the evolutionary mechanisms behind multiple outbreaks of the host-specific coffee wilt pathogen Fusarium xylarioides.</title>
        <authorList>
            <person name="Peck D."/>
            <person name="Nowell R.W."/>
            <person name="Flood J."/>
            <person name="Ryan M.J."/>
            <person name="Barraclough T.G."/>
        </authorList>
    </citation>
    <scope>NUCLEOTIDE SEQUENCE</scope>
    <source>
        <strain evidence="8">IMI 127659i</strain>
    </source>
</reference>
<comment type="caution">
    <text evidence="8">The sequence shown here is derived from an EMBL/GenBank/DDBJ whole genome shotgun (WGS) entry which is preliminary data.</text>
</comment>
<sequence length="175" mass="19205">MKDMSIAGASVDISTTPEKESTSWFQSFQRAKRRRENYRDHGYYPNPQPMTGPKQYNIVAANSKTVTAPLARELKGRHLQMIAFGGSIGGFLETLVRRKKSLQSTGTGLFVASGAALFRSGPAGLFLAYVAIGVLQFFTMQSLCELSVLFPVAGSFTAFSTRFIDPSWGFALGWM</sequence>